<evidence type="ECO:0000313" key="8">
    <source>
        <dbReference type="EMBL" id="MFC7404846.1"/>
    </source>
</evidence>
<evidence type="ECO:0000256" key="5">
    <source>
        <dbReference type="ARBA" id="ARBA00023295"/>
    </source>
</evidence>
<dbReference type="InterPro" id="IPR025705">
    <property type="entry name" value="Beta_hexosaminidase_sua/sub"/>
</dbReference>
<gene>
    <name evidence="8" type="ORF">ACFQQL_06970</name>
</gene>
<evidence type="ECO:0000259" key="6">
    <source>
        <dbReference type="Pfam" id="PF00728"/>
    </source>
</evidence>
<dbReference type="SUPFAM" id="SSF55545">
    <property type="entry name" value="beta-N-acetylhexosaminidase-like domain"/>
    <property type="match status" value="1"/>
</dbReference>
<dbReference type="Proteomes" id="UP001596455">
    <property type="component" value="Unassembled WGS sequence"/>
</dbReference>
<sequence length="475" mass="52014">MSPPNLVPQPRSLAPSTGDLVVEGAPSLAESVVEGLDAEAYRLVVDPDGATLAAGSVDGLVLGRSTWRQVLDAATTDGEGRTVVPGVRIEDAPAYAWRGLHVDCSRHFTPVAELEKLVDALALHRMNRLHLHLTDDQGWRVEIDGWPRLTEVGGYRRRTLVGHHGSAEGPDAEPTWTDEPHGGFYTQDELRGLVSYAAERGVVIVPEIDLPGHMQAAIAAYPELGNLEGPVEVRDVWGISDHVLAPTERAFQLVRDVLTQVIAIFPGPWIHIGGDECPTVEWEASAQAQQFMADRGLTSERQIQREFLTVAHEVIAGAGRTLVGWDEIVEADPPADAVVMLWRPGADVPLAERHGLSCVYAGCATLYLDHYQGDPEHEPLAIGGHTTLADVYGTTELPADATERQRALLLGVQGQIWREYVPDDEHLEYMVFPRLCALSEVAWGVRTSYEDFVGRLRGGHLARLEKLGVRYRPLD</sequence>
<organism evidence="8 9">
    <name type="scientific">Georgenia alba</name>
    <dbReference type="NCBI Taxonomy" id="2233858"/>
    <lineage>
        <taxon>Bacteria</taxon>
        <taxon>Bacillati</taxon>
        <taxon>Actinomycetota</taxon>
        <taxon>Actinomycetes</taxon>
        <taxon>Micrococcales</taxon>
        <taxon>Bogoriellaceae</taxon>
        <taxon>Georgenia</taxon>
    </lineage>
</organism>
<reference evidence="9" key="1">
    <citation type="journal article" date="2019" name="Int. J. Syst. Evol. Microbiol.">
        <title>The Global Catalogue of Microorganisms (GCM) 10K type strain sequencing project: providing services to taxonomists for standard genome sequencing and annotation.</title>
        <authorList>
            <consortium name="The Broad Institute Genomics Platform"/>
            <consortium name="The Broad Institute Genome Sequencing Center for Infectious Disease"/>
            <person name="Wu L."/>
            <person name="Ma J."/>
        </authorList>
    </citation>
    <scope>NUCLEOTIDE SEQUENCE [LARGE SCALE GENOMIC DNA]</scope>
    <source>
        <strain evidence="9">JCM 1490</strain>
    </source>
</reference>
<keyword evidence="5" id="KW-0326">Glycosidase</keyword>
<dbReference type="CDD" id="cd06563">
    <property type="entry name" value="GH20_chitobiase-like"/>
    <property type="match status" value="1"/>
</dbReference>
<dbReference type="Pfam" id="PF00728">
    <property type="entry name" value="Glyco_hydro_20"/>
    <property type="match status" value="1"/>
</dbReference>
<dbReference type="InterPro" id="IPR015883">
    <property type="entry name" value="Glyco_hydro_20_cat"/>
</dbReference>
<dbReference type="Gene3D" id="3.30.379.10">
    <property type="entry name" value="Chitobiase/beta-hexosaminidase domain 2-like"/>
    <property type="match status" value="1"/>
</dbReference>
<dbReference type="PRINTS" id="PR00738">
    <property type="entry name" value="GLHYDRLASE20"/>
</dbReference>
<evidence type="ECO:0000256" key="1">
    <source>
        <dbReference type="ARBA" id="ARBA00001231"/>
    </source>
</evidence>
<keyword evidence="9" id="KW-1185">Reference proteome</keyword>
<name>A0ABW2Q5R7_9MICO</name>
<evidence type="ECO:0000256" key="2">
    <source>
        <dbReference type="ARBA" id="ARBA00006285"/>
    </source>
</evidence>
<proteinExistence type="inferred from homology"/>
<dbReference type="PANTHER" id="PTHR22600">
    <property type="entry name" value="BETA-HEXOSAMINIDASE"/>
    <property type="match status" value="1"/>
</dbReference>
<dbReference type="InterPro" id="IPR029018">
    <property type="entry name" value="Hex-like_dom2"/>
</dbReference>
<comment type="catalytic activity">
    <reaction evidence="1">
        <text>Hydrolysis of terminal non-reducing N-acetyl-D-hexosamine residues in N-acetyl-beta-D-hexosaminides.</text>
        <dbReference type="EC" id="3.2.1.52"/>
    </reaction>
</comment>
<evidence type="ECO:0000256" key="4">
    <source>
        <dbReference type="ARBA" id="ARBA00022801"/>
    </source>
</evidence>
<dbReference type="Gene3D" id="3.20.20.80">
    <property type="entry name" value="Glycosidases"/>
    <property type="match status" value="1"/>
</dbReference>
<feature type="domain" description="Glycoside hydrolase family 20 catalytic" evidence="6">
    <location>
        <begin position="95"/>
        <end position="443"/>
    </location>
</feature>
<feature type="domain" description="Beta-hexosaminidase bacterial type N-terminal" evidence="7">
    <location>
        <begin position="34"/>
        <end position="92"/>
    </location>
</feature>
<dbReference type="SUPFAM" id="SSF51445">
    <property type="entry name" value="(Trans)glycosidases"/>
    <property type="match status" value="1"/>
</dbReference>
<comment type="caution">
    <text evidence="8">The sequence shown here is derived from an EMBL/GenBank/DDBJ whole genome shotgun (WGS) entry which is preliminary data.</text>
</comment>
<dbReference type="RefSeq" id="WP_382392629.1">
    <property type="nucleotide sequence ID" value="NZ_JBHTCQ010000001.1"/>
</dbReference>
<dbReference type="InterPro" id="IPR015882">
    <property type="entry name" value="HEX_bac_N"/>
</dbReference>
<evidence type="ECO:0000259" key="7">
    <source>
        <dbReference type="Pfam" id="PF02838"/>
    </source>
</evidence>
<accession>A0ABW2Q5R7</accession>
<dbReference type="EMBL" id="JBHTCQ010000001">
    <property type="protein sequence ID" value="MFC7404846.1"/>
    <property type="molecule type" value="Genomic_DNA"/>
</dbReference>
<dbReference type="Pfam" id="PF02838">
    <property type="entry name" value="Glyco_hydro_20b"/>
    <property type="match status" value="1"/>
</dbReference>
<dbReference type="PANTHER" id="PTHR22600:SF57">
    <property type="entry name" value="BETA-N-ACETYLHEXOSAMINIDASE"/>
    <property type="match status" value="1"/>
</dbReference>
<evidence type="ECO:0000313" key="9">
    <source>
        <dbReference type="Proteomes" id="UP001596455"/>
    </source>
</evidence>
<comment type="similarity">
    <text evidence="2">Belongs to the glycosyl hydrolase 20 family.</text>
</comment>
<dbReference type="EC" id="3.2.1.52" evidence="3"/>
<evidence type="ECO:0000256" key="3">
    <source>
        <dbReference type="ARBA" id="ARBA00012663"/>
    </source>
</evidence>
<dbReference type="InterPro" id="IPR017853">
    <property type="entry name" value="GH"/>
</dbReference>
<keyword evidence="4" id="KW-0378">Hydrolase</keyword>
<protein>
    <recommendedName>
        <fullName evidence="3">beta-N-acetylhexosaminidase</fullName>
        <ecNumber evidence="3">3.2.1.52</ecNumber>
    </recommendedName>
</protein>